<dbReference type="PANTHER" id="PTHR11439">
    <property type="entry name" value="GAG-POL-RELATED RETROTRANSPOSON"/>
    <property type="match status" value="1"/>
</dbReference>
<dbReference type="OrthoDB" id="1922643at2759"/>
<name>A0A5A7T7G8_CUCMM</name>
<dbReference type="CDD" id="cd09272">
    <property type="entry name" value="RNase_HI_RT_Ty1"/>
    <property type="match status" value="1"/>
</dbReference>
<sequence>MINCKPATTPMNVNEKLQQNDGAEMADAFMQCSSRDHFGAAKRVMRYIAGTIEYGIWYSKVSDFKLCGFTDSNWVSSLDDRRSVSANVFTLGLGVITWSSKKQATVVLSSSEAEYAATTSAACQAIWLQRMLTELQHEQEGATVIFCDNKATISMTKNSTFHSRTKHIDIHFHFIRDLVAEEEFSLSYCSTHEQWADILTKALSKEKFCYFRAMMGISKFESRGSIED</sequence>
<dbReference type="EMBL" id="SSTE01018569">
    <property type="protein sequence ID" value="KAA0038903.1"/>
    <property type="molecule type" value="Genomic_DNA"/>
</dbReference>
<evidence type="ECO:0000313" key="1">
    <source>
        <dbReference type="EMBL" id="KAA0038903.1"/>
    </source>
</evidence>
<gene>
    <name evidence="1" type="ORF">E6C27_scaffold1170G00710</name>
</gene>
<dbReference type="AlphaFoldDB" id="A0A5A7T7G8"/>
<evidence type="ECO:0000313" key="2">
    <source>
        <dbReference type="Proteomes" id="UP000321393"/>
    </source>
</evidence>
<protein>
    <submittedName>
        <fullName evidence="1">Retrovirus-related Pol polyprotein from transposon TNT 1-94</fullName>
    </submittedName>
</protein>
<reference evidence="1 2" key="1">
    <citation type="submission" date="2019-08" db="EMBL/GenBank/DDBJ databases">
        <title>Draft genome sequences of two oriental melons (Cucumis melo L. var makuwa).</title>
        <authorList>
            <person name="Kwon S.-Y."/>
        </authorList>
    </citation>
    <scope>NUCLEOTIDE SEQUENCE [LARGE SCALE GENOMIC DNA]</scope>
    <source>
        <strain evidence="2">cv. SW 3</strain>
        <tissue evidence="1">Leaf</tissue>
    </source>
</reference>
<organism evidence="1 2">
    <name type="scientific">Cucumis melo var. makuwa</name>
    <name type="common">Oriental melon</name>
    <dbReference type="NCBI Taxonomy" id="1194695"/>
    <lineage>
        <taxon>Eukaryota</taxon>
        <taxon>Viridiplantae</taxon>
        <taxon>Streptophyta</taxon>
        <taxon>Embryophyta</taxon>
        <taxon>Tracheophyta</taxon>
        <taxon>Spermatophyta</taxon>
        <taxon>Magnoliopsida</taxon>
        <taxon>eudicotyledons</taxon>
        <taxon>Gunneridae</taxon>
        <taxon>Pentapetalae</taxon>
        <taxon>rosids</taxon>
        <taxon>fabids</taxon>
        <taxon>Cucurbitales</taxon>
        <taxon>Cucurbitaceae</taxon>
        <taxon>Benincaseae</taxon>
        <taxon>Cucumis</taxon>
    </lineage>
</organism>
<proteinExistence type="predicted"/>
<comment type="caution">
    <text evidence="1">The sequence shown here is derived from an EMBL/GenBank/DDBJ whole genome shotgun (WGS) entry which is preliminary data.</text>
</comment>
<dbReference type="PANTHER" id="PTHR11439:SF463">
    <property type="entry name" value="REVERSE TRANSCRIPTASE TY1_COPIA-TYPE DOMAIN-CONTAINING PROTEIN"/>
    <property type="match status" value="1"/>
</dbReference>
<accession>A0A5A7T7G8</accession>
<dbReference type="Proteomes" id="UP000321393">
    <property type="component" value="Unassembled WGS sequence"/>
</dbReference>